<evidence type="ECO:0000256" key="1">
    <source>
        <dbReference type="SAM" id="SignalP"/>
    </source>
</evidence>
<dbReference type="SMART" id="SM00198">
    <property type="entry name" value="SCP"/>
    <property type="match status" value="1"/>
</dbReference>
<evidence type="ECO:0000313" key="3">
    <source>
        <dbReference type="EMBL" id="CAF1012137.1"/>
    </source>
</evidence>
<dbReference type="Pfam" id="PF00024">
    <property type="entry name" value="PAN_1"/>
    <property type="match status" value="1"/>
</dbReference>
<dbReference type="Proteomes" id="UP000663832">
    <property type="component" value="Unassembled WGS sequence"/>
</dbReference>
<feature type="signal peptide" evidence="1">
    <location>
        <begin position="1"/>
        <end position="21"/>
    </location>
</feature>
<dbReference type="Gene3D" id="3.40.33.10">
    <property type="entry name" value="CAP"/>
    <property type="match status" value="1"/>
</dbReference>
<dbReference type="PROSITE" id="PS50948">
    <property type="entry name" value="PAN"/>
    <property type="match status" value="2"/>
</dbReference>
<evidence type="ECO:0000313" key="6">
    <source>
        <dbReference type="Proteomes" id="UP000663832"/>
    </source>
</evidence>
<dbReference type="InterPro" id="IPR034113">
    <property type="entry name" value="SCP_GAPR1-like"/>
</dbReference>
<reference evidence="3" key="1">
    <citation type="submission" date="2021-02" db="EMBL/GenBank/DDBJ databases">
        <authorList>
            <person name="Nowell W R."/>
        </authorList>
    </citation>
    <scope>NUCLEOTIDE SEQUENCE</scope>
</reference>
<name>A0A814HR16_9BILA</name>
<dbReference type="Pfam" id="PF00188">
    <property type="entry name" value="CAP"/>
    <property type="match status" value="1"/>
</dbReference>
<dbReference type="EMBL" id="CAJNOM010000338">
    <property type="protein sequence ID" value="CAF1371406.1"/>
    <property type="molecule type" value="Genomic_DNA"/>
</dbReference>
<evidence type="ECO:0000313" key="4">
    <source>
        <dbReference type="EMBL" id="CAF1371406.1"/>
    </source>
</evidence>
<dbReference type="EMBL" id="CAJNOI010000077">
    <property type="protein sequence ID" value="CAF1012137.1"/>
    <property type="molecule type" value="Genomic_DNA"/>
</dbReference>
<protein>
    <recommendedName>
        <fullName evidence="2">Apple domain-containing protein</fullName>
    </recommendedName>
</protein>
<dbReference type="Pfam" id="PF14295">
    <property type="entry name" value="PAN_4"/>
    <property type="match status" value="3"/>
</dbReference>
<feature type="domain" description="Apple" evidence="2">
    <location>
        <begin position="69"/>
        <end position="137"/>
    </location>
</feature>
<dbReference type="InterPro" id="IPR003609">
    <property type="entry name" value="Pan_app"/>
</dbReference>
<keyword evidence="1" id="KW-0732">Signal</keyword>
<keyword evidence="6" id="KW-1185">Reference proteome</keyword>
<dbReference type="PANTHER" id="PTHR10334">
    <property type="entry name" value="CYSTEINE-RICH SECRETORY PROTEIN-RELATED"/>
    <property type="match status" value="1"/>
</dbReference>
<dbReference type="CDD" id="cd05382">
    <property type="entry name" value="CAP_GAPR1-like"/>
    <property type="match status" value="1"/>
</dbReference>
<dbReference type="PRINTS" id="PR00837">
    <property type="entry name" value="V5TPXLIKE"/>
</dbReference>
<sequence length="543" mass="60686">MRVLSGICVITVLFSIQNAETYSLENFDNSYSQRDASVFYIRQLLKRIKSNHDASLQWRKRTDDTPKKCQEIKLGQSYIGVIGASINNITTYQDCINQCEKDSKCYGWSYKNSSQRCWLQTSLGITNIDKSVMGGSCLGPAAKETHCTDVIISSYYNGDSGPAITQVATYQDCMRRCDASATCLAWRHRASDNTCWLQTTAYEKITDGQYTSGSCIKQQTQYPSIGTVATPKKCKEIKSGFYYGGDTGSYIDNITTYQDCMNWCEKDSQCYGWLYYNSTNHCLPQTSVDILYTDESVMGGSCLGPAAKETHCKEVISNSSHIGTIDRQISRVTTYQGCMTECDASPTCMGWAYQASGQICQLLTTIRYTIPDKQYTTGSCIKKQTPYAPLSLEKFRQQALDQHNFYRKKHCTPPLVLDPALNDIAQSYAEHLAAIDTYVHSGTRFNGQWMGENLSGLDGRKFSYDTGAAPTNSWYNEIQSYNWSNPGIAKATGHFTQLIWKDTTRLGIGRARSNTSNTVFVVGNYFPGGNLPGQFEKNALPLC</sequence>
<dbReference type="AlphaFoldDB" id="A0A814HR16"/>
<evidence type="ECO:0000259" key="2">
    <source>
        <dbReference type="PROSITE" id="PS50948"/>
    </source>
</evidence>
<dbReference type="SUPFAM" id="SSF57414">
    <property type="entry name" value="Hairpin loop containing domain-like"/>
    <property type="match status" value="1"/>
</dbReference>
<dbReference type="Proteomes" id="UP000663877">
    <property type="component" value="Unassembled WGS sequence"/>
</dbReference>
<dbReference type="GO" id="GO:0005576">
    <property type="term" value="C:extracellular region"/>
    <property type="evidence" value="ECO:0007669"/>
    <property type="project" value="InterPro"/>
</dbReference>
<dbReference type="SUPFAM" id="SSF55797">
    <property type="entry name" value="PR-1-like"/>
    <property type="match status" value="1"/>
</dbReference>
<dbReference type="Gene3D" id="3.50.4.10">
    <property type="entry name" value="Hepatocyte Growth Factor"/>
    <property type="match status" value="3"/>
</dbReference>
<dbReference type="OrthoDB" id="337038at2759"/>
<dbReference type="EMBL" id="CAJNOM010000339">
    <property type="protein sequence ID" value="CAF1372438.1"/>
    <property type="molecule type" value="Genomic_DNA"/>
</dbReference>
<gene>
    <name evidence="3" type="ORF">BJG266_LOCUS16524</name>
    <name evidence="4" type="ORF">QVE165_LOCUS35130</name>
    <name evidence="5" type="ORF">QVE165_LOCUS35184</name>
</gene>
<comment type="caution">
    <text evidence="3">The sequence shown here is derived from an EMBL/GenBank/DDBJ whole genome shotgun (WGS) entry which is preliminary data.</text>
</comment>
<evidence type="ECO:0000313" key="5">
    <source>
        <dbReference type="EMBL" id="CAF1372438.1"/>
    </source>
</evidence>
<feature type="chain" id="PRO_5036224669" description="Apple domain-containing protein" evidence="1">
    <location>
        <begin position="22"/>
        <end position="543"/>
    </location>
</feature>
<dbReference type="FunFam" id="3.40.33.10:FF:000002">
    <property type="entry name" value="Golgi-associated plant pathogenesis-related protein 1"/>
    <property type="match status" value="1"/>
</dbReference>
<organism evidence="3 7">
    <name type="scientific">Adineta steineri</name>
    <dbReference type="NCBI Taxonomy" id="433720"/>
    <lineage>
        <taxon>Eukaryota</taxon>
        <taxon>Metazoa</taxon>
        <taxon>Spiralia</taxon>
        <taxon>Gnathifera</taxon>
        <taxon>Rotifera</taxon>
        <taxon>Eurotatoria</taxon>
        <taxon>Bdelloidea</taxon>
        <taxon>Adinetida</taxon>
        <taxon>Adinetidae</taxon>
        <taxon>Adineta</taxon>
    </lineage>
</organism>
<proteinExistence type="predicted"/>
<dbReference type="InterPro" id="IPR035940">
    <property type="entry name" value="CAP_sf"/>
</dbReference>
<dbReference type="PROSITE" id="PS01009">
    <property type="entry name" value="CRISP_1"/>
    <property type="match status" value="1"/>
</dbReference>
<accession>A0A814HR16</accession>
<evidence type="ECO:0000313" key="7">
    <source>
        <dbReference type="Proteomes" id="UP000663877"/>
    </source>
</evidence>
<dbReference type="InterPro" id="IPR001283">
    <property type="entry name" value="CRISP-related"/>
</dbReference>
<feature type="domain" description="Apple" evidence="2">
    <location>
        <begin position="312"/>
        <end position="380"/>
    </location>
</feature>
<dbReference type="InterPro" id="IPR018244">
    <property type="entry name" value="Allrgn_V5/Tpx1_CS"/>
</dbReference>
<dbReference type="InterPro" id="IPR014044">
    <property type="entry name" value="CAP_dom"/>
</dbReference>